<evidence type="ECO:0000313" key="2">
    <source>
        <dbReference type="EMBL" id="TGN26762.1"/>
    </source>
</evidence>
<dbReference type="EMBL" id="SRPE01000006">
    <property type="protein sequence ID" value="TGN26762.1"/>
    <property type="molecule type" value="Genomic_DNA"/>
</dbReference>
<dbReference type="RefSeq" id="WP_135835661.1">
    <property type="nucleotide sequence ID" value="NZ_SRPE01000006.1"/>
</dbReference>
<keyword evidence="1" id="KW-1133">Transmembrane helix</keyword>
<keyword evidence="1" id="KW-0812">Transmembrane</keyword>
<name>A0A4Z1BSJ6_9FLAO</name>
<protein>
    <submittedName>
        <fullName evidence="2">Uncharacterized protein</fullName>
    </submittedName>
</protein>
<dbReference type="AlphaFoldDB" id="A0A4Z1BSJ6"/>
<gene>
    <name evidence="2" type="ORF">E4J94_09965</name>
</gene>
<comment type="caution">
    <text evidence="2">The sequence shown here is derived from an EMBL/GenBank/DDBJ whole genome shotgun (WGS) entry which is preliminary data.</text>
</comment>
<sequence length="118" mass="13829">MNIILVILAKLIYLAVEPINFIYVILVKKKFTWKRLNGYFRDEALAIDRFGNSQYRSIFNTWFVAEKGYKHGNINETISSILGKNEYFDTLTKTGKFLVKILNFIDKNHCAKSIDWDV</sequence>
<organism evidence="2 3">
    <name type="scientific">Empedobacter tilapiae</name>
    <dbReference type="NCBI Taxonomy" id="2491114"/>
    <lineage>
        <taxon>Bacteria</taxon>
        <taxon>Pseudomonadati</taxon>
        <taxon>Bacteroidota</taxon>
        <taxon>Flavobacteriia</taxon>
        <taxon>Flavobacteriales</taxon>
        <taxon>Weeksellaceae</taxon>
        <taxon>Empedobacter</taxon>
    </lineage>
</organism>
<evidence type="ECO:0000256" key="1">
    <source>
        <dbReference type="SAM" id="Phobius"/>
    </source>
</evidence>
<reference evidence="2 3" key="1">
    <citation type="submission" date="2019-03" db="EMBL/GenBank/DDBJ databases">
        <title>Empedobacter tilapiae sp. nov., isolated from an intestine of Nile tilapia Oreochromis niloticus.</title>
        <authorList>
            <person name="Kim Y.-O."/>
            <person name="Yoon J.-H."/>
        </authorList>
    </citation>
    <scope>NUCLEOTIDE SEQUENCE [LARGE SCALE GENOMIC DNA]</scope>
    <source>
        <strain evidence="2 3">MRS2</strain>
    </source>
</reference>
<proteinExistence type="predicted"/>
<evidence type="ECO:0000313" key="3">
    <source>
        <dbReference type="Proteomes" id="UP000297998"/>
    </source>
</evidence>
<dbReference type="Proteomes" id="UP000297998">
    <property type="component" value="Unassembled WGS sequence"/>
</dbReference>
<keyword evidence="3" id="KW-1185">Reference proteome</keyword>
<feature type="transmembrane region" description="Helical" evidence="1">
    <location>
        <begin position="6"/>
        <end position="26"/>
    </location>
</feature>
<accession>A0A4Z1BSJ6</accession>
<dbReference type="OrthoDB" id="3532303at2"/>
<keyword evidence="1" id="KW-0472">Membrane</keyword>